<evidence type="ECO:0000313" key="3">
    <source>
        <dbReference type="Proteomes" id="UP000625711"/>
    </source>
</evidence>
<comment type="caution">
    <text evidence="2">The sequence shown here is derived from an EMBL/GenBank/DDBJ whole genome shotgun (WGS) entry which is preliminary data.</text>
</comment>
<keyword evidence="3" id="KW-1185">Reference proteome</keyword>
<feature type="compositionally biased region" description="Polar residues" evidence="1">
    <location>
        <begin position="25"/>
        <end position="34"/>
    </location>
</feature>
<dbReference type="AlphaFoldDB" id="A0A834J371"/>
<name>A0A834J371_RHYFE</name>
<accession>A0A834J371</accession>
<dbReference type="EMBL" id="JAACXV010000015">
    <property type="protein sequence ID" value="KAF7287217.1"/>
    <property type="molecule type" value="Genomic_DNA"/>
</dbReference>
<sequence length="165" mass="18339">MNGVLSSSQFGGRSRRVRRVFASPFRTSMTSNRLHTQSGGRHGTGTSSRHSRHPQCPCSVILCDHNGQLGLPRTQCIVPPRPGSQRDFVVAFNIPGSTVSSPWLFPRACFGVGMRRPFEKWQNNYDLTGRKQNDVDGVLFRVVWRDKRAAKQSNVRSDAAVVLSG</sequence>
<reference evidence="2" key="1">
    <citation type="submission" date="2020-08" db="EMBL/GenBank/DDBJ databases">
        <title>Genome sequencing and assembly of the red palm weevil Rhynchophorus ferrugineus.</title>
        <authorList>
            <person name="Dias G.B."/>
            <person name="Bergman C.M."/>
            <person name="Manee M."/>
        </authorList>
    </citation>
    <scope>NUCLEOTIDE SEQUENCE</scope>
    <source>
        <strain evidence="2">AA-2017</strain>
        <tissue evidence="2">Whole larva</tissue>
    </source>
</reference>
<feature type="compositionally biased region" description="Low complexity" evidence="1">
    <location>
        <begin position="35"/>
        <end position="48"/>
    </location>
</feature>
<dbReference type="Proteomes" id="UP000625711">
    <property type="component" value="Unassembled WGS sequence"/>
</dbReference>
<feature type="region of interest" description="Disordered" evidence="1">
    <location>
        <begin position="21"/>
        <end position="52"/>
    </location>
</feature>
<evidence type="ECO:0000313" key="2">
    <source>
        <dbReference type="EMBL" id="KAF7287217.1"/>
    </source>
</evidence>
<proteinExistence type="predicted"/>
<protein>
    <submittedName>
        <fullName evidence="2">Uncharacterized protein</fullName>
    </submittedName>
</protein>
<gene>
    <name evidence="2" type="ORF">GWI33_002037</name>
</gene>
<organism evidence="2 3">
    <name type="scientific">Rhynchophorus ferrugineus</name>
    <name type="common">Red palm weevil</name>
    <name type="synonym">Curculio ferrugineus</name>
    <dbReference type="NCBI Taxonomy" id="354439"/>
    <lineage>
        <taxon>Eukaryota</taxon>
        <taxon>Metazoa</taxon>
        <taxon>Ecdysozoa</taxon>
        <taxon>Arthropoda</taxon>
        <taxon>Hexapoda</taxon>
        <taxon>Insecta</taxon>
        <taxon>Pterygota</taxon>
        <taxon>Neoptera</taxon>
        <taxon>Endopterygota</taxon>
        <taxon>Coleoptera</taxon>
        <taxon>Polyphaga</taxon>
        <taxon>Cucujiformia</taxon>
        <taxon>Curculionidae</taxon>
        <taxon>Dryophthorinae</taxon>
        <taxon>Rhynchophorus</taxon>
    </lineage>
</organism>
<evidence type="ECO:0000256" key="1">
    <source>
        <dbReference type="SAM" id="MobiDB-lite"/>
    </source>
</evidence>